<protein>
    <submittedName>
        <fullName evidence="1">Uncharacterized protein</fullName>
    </submittedName>
</protein>
<sequence>MLWCQTVSQTGGSHARDSHTFYYVSRPSVHFQETPRQSVTVPDSLSLCRRLFLNLLLVPRRSLHHRRLSVSLMQMPRWSGRLSDTIWESPACALTVFAPSGSLLLMPRRSCILSGTVCESPSGAQTVFPPSQTVWESLGTGFGSQQSVKRRAVVV</sequence>
<organism evidence="1 2">
    <name type="scientific">Dreissena polymorpha</name>
    <name type="common">Zebra mussel</name>
    <name type="synonym">Mytilus polymorpha</name>
    <dbReference type="NCBI Taxonomy" id="45954"/>
    <lineage>
        <taxon>Eukaryota</taxon>
        <taxon>Metazoa</taxon>
        <taxon>Spiralia</taxon>
        <taxon>Lophotrochozoa</taxon>
        <taxon>Mollusca</taxon>
        <taxon>Bivalvia</taxon>
        <taxon>Autobranchia</taxon>
        <taxon>Heteroconchia</taxon>
        <taxon>Euheterodonta</taxon>
        <taxon>Imparidentia</taxon>
        <taxon>Neoheterodontei</taxon>
        <taxon>Myida</taxon>
        <taxon>Dreissenoidea</taxon>
        <taxon>Dreissenidae</taxon>
        <taxon>Dreissena</taxon>
    </lineage>
</organism>
<dbReference type="Proteomes" id="UP000828390">
    <property type="component" value="Unassembled WGS sequence"/>
</dbReference>
<reference evidence="1" key="1">
    <citation type="journal article" date="2019" name="bioRxiv">
        <title>The Genome of the Zebra Mussel, Dreissena polymorpha: A Resource for Invasive Species Research.</title>
        <authorList>
            <person name="McCartney M.A."/>
            <person name="Auch B."/>
            <person name="Kono T."/>
            <person name="Mallez S."/>
            <person name="Zhang Y."/>
            <person name="Obille A."/>
            <person name="Becker A."/>
            <person name="Abrahante J.E."/>
            <person name="Garbe J."/>
            <person name="Badalamenti J.P."/>
            <person name="Herman A."/>
            <person name="Mangelson H."/>
            <person name="Liachko I."/>
            <person name="Sullivan S."/>
            <person name="Sone E.D."/>
            <person name="Koren S."/>
            <person name="Silverstein K.A.T."/>
            <person name="Beckman K.B."/>
            <person name="Gohl D.M."/>
        </authorList>
    </citation>
    <scope>NUCLEOTIDE SEQUENCE</scope>
    <source>
        <strain evidence="1">Duluth1</strain>
        <tissue evidence="1">Whole animal</tissue>
    </source>
</reference>
<dbReference type="AlphaFoldDB" id="A0A9D4FGC8"/>
<reference evidence="1" key="2">
    <citation type="submission" date="2020-11" db="EMBL/GenBank/DDBJ databases">
        <authorList>
            <person name="McCartney M.A."/>
            <person name="Auch B."/>
            <person name="Kono T."/>
            <person name="Mallez S."/>
            <person name="Becker A."/>
            <person name="Gohl D.M."/>
            <person name="Silverstein K.A.T."/>
            <person name="Koren S."/>
            <person name="Bechman K.B."/>
            <person name="Herman A."/>
            <person name="Abrahante J.E."/>
            <person name="Garbe J."/>
        </authorList>
    </citation>
    <scope>NUCLEOTIDE SEQUENCE</scope>
    <source>
        <strain evidence="1">Duluth1</strain>
        <tissue evidence="1">Whole animal</tissue>
    </source>
</reference>
<evidence type="ECO:0000313" key="1">
    <source>
        <dbReference type="EMBL" id="KAH3797431.1"/>
    </source>
</evidence>
<name>A0A9D4FGC8_DREPO</name>
<accession>A0A9D4FGC8</accession>
<dbReference type="EMBL" id="JAIWYP010000007">
    <property type="protein sequence ID" value="KAH3797431.1"/>
    <property type="molecule type" value="Genomic_DNA"/>
</dbReference>
<keyword evidence="2" id="KW-1185">Reference proteome</keyword>
<evidence type="ECO:0000313" key="2">
    <source>
        <dbReference type="Proteomes" id="UP000828390"/>
    </source>
</evidence>
<gene>
    <name evidence="1" type="ORF">DPMN_151012</name>
</gene>
<proteinExistence type="predicted"/>
<comment type="caution">
    <text evidence="1">The sequence shown here is derived from an EMBL/GenBank/DDBJ whole genome shotgun (WGS) entry which is preliminary data.</text>
</comment>